<keyword evidence="1" id="KW-0732">Signal</keyword>
<reference evidence="2 3" key="1">
    <citation type="submission" date="2020-10" db="EMBL/GenBank/DDBJ databases">
        <title>Phylogeny of dyella-like bacteria.</title>
        <authorList>
            <person name="Fu J."/>
        </authorList>
    </citation>
    <scope>NUCLEOTIDE SEQUENCE [LARGE SCALE GENOMIC DNA]</scope>
    <source>
        <strain evidence="2 3">KACC 19113</strain>
    </source>
</reference>
<proteinExistence type="predicted"/>
<feature type="signal peptide" evidence="1">
    <location>
        <begin position="1"/>
        <end position="15"/>
    </location>
</feature>
<dbReference type="EMBL" id="JADIKK010000008">
    <property type="protein sequence ID" value="MFK2877753.1"/>
    <property type="molecule type" value="Genomic_DNA"/>
</dbReference>
<evidence type="ECO:0000313" key="3">
    <source>
        <dbReference type="Proteomes" id="UP001620339"/>
    </source>
</evidence>
<gene>
    <name evidence="2" type="ORF">ISP25_11795</name>
</gene>
<feature type="chain" id="PRO_5045341456" description="Type 1 fimbrial protein" evidence="1">
    <location>
        <begin position="16"/>
        <end position="109"/>
    </location>
</feature>
<organism evidence="2 3">
    <name type="scientific">Rhodanobacter hydrolyticus</name>
    <dbReference type="NCBI Taxonomy" id="2250595"/>
    <lineage>
        <taxon>Bacteria</taxon>
        <taxon>Pseudomonadati</taxon>
        <taxon>Pseudomonadota</taxon>
        <taxon>Gammaproteobacteria</taxon>
        <taxon>Lysobacterales</taxon>
        <taxon>Rhodanobacteraceae</taxon>
        <taxon>Rhodanobacter</taxon>
    </lineage>
</organism>
<evidence type="ECO:0008006" key="4">
    <source>
        <dbReference type="Google" id="ProtNLM"/>
    </source>
</evidence>
<name>A0ABW8J628_9GAMM</name>
<evidence type="ECO:0000256" key="1">
    <source>
        <dbReference type="SAM" id="SignalP"/>
    </source>
</evidence>
<protein>
    <recommendedName>
        <fullName evidence="4">Type 1 fimbrial protein</fullName>
    </recommendedName>
</protein>
<keyword evidence="3" id="KW-1185">Reference proteome</keyword>
<accession>A0ABW8J628</accession>
<comment type="caution">
    <text evidence="2">The sequence shown here is derived from an EMBL/GenBank/DDBJ whole genome shotgun (WGS) entry which is preliminary data.</text>
</comment>
<dbReference type="RefSeq" id="WP_404614101.1">
    <property type="nucleotide sequence ID" value="NZ_JADIKK010000008.1"/>
</dbReference>
<evidence type="ECO:0000313" key="2">
    <source>
        <dbReference type="EMBL" id="MFK2877753.1"/>
    </source>
</evidence>
<sequence>MLGSLIALAMPAAWAQGGHINFVGMVLEPTCAGDAIRADSLSTQSGETASRHLACGQSAVDAGRTYSRTVQRIDAASMANDRLLGYLASYAPTAGDGKPAVDVVVRTYD</sequence>
<dbReference type="Proteomes" id="UP001620339">
    <property type="component" value="Unassembled WGS sequence"/>
</dbReference>